<dbReference type="PROSITE" id="PS51719">
    <property type="entry name" value="G_SEPTIN"/>
    <property type="match status" value="1"/>
</dbReference>
<evidence type="ECO:0000256" key="8">
    <source>
        <dbReference type="RuleBase" id="RU004560"/>
    </source>
</evidence>
<dbReference type="AlphaFoldDB" id="A0AAQ4NQC9"/>
<evidence type="ECO:0000256" key="2">
    <source>
        <dbReference type="ARBA" id="ARBA00022490"/>
    </source>
</evidence>
<keyword evidence="12" id="KW-1185">Reference proteome</keyword>
<evidence type="ECO:0000256" key="4">
    <source>
        <dbReference type="ARBA" id="ARBA00022741"/>
    </source>
</evidence>
<evidence type="ECO:0000256" key="9">
    <source>
        <dbReference type="SAM" id="MobiDB-lite"/>
    </source>
</evidence>
<dbReference type="Proteomes" id="UP000007635">
    <property type="component" value="Chromosome XI"/>
</dbReference>
<dbReference type="Ensembl" id="ENSGACT00000034996.1">
    <property type="protein sequence ID" value="ENSGACP00000028667.1"/>
    <property type="gene ID" value="ENSGACG00000000503.2"/>
</dbReference>
<name>A0AAQ4NQC9_GASAC</name>
<feature type="compositionally biased region" description="Low complexity" evidence="9">
    <location>
        <begin position="193"/>
        <end position="202"/>
    </location>
</feature>
<evidence type="ECO:0000256" key="3">
    <source>
        <dbReference type="ARBA" id="ARBA00022618"/>
    </source>
</evidence>
<dbReference type="FunFam" id="3.40.50.300:FF:000143">
    <property type="entry name" value="septin-9 isoform X1"/>
    <property type="match status" value="1"/>
</dbReference>
<keyword evidence="4 8" id="KW-0547">Nucleotide-binding</keyword>
<dbReference type="InterPro" id="IPR030379">
    <property type="entry name" value="G_SEPTIN_dom"/>
</dbReference>
<feature type="compositionally biased region" description="Polar residues" evidence="9">
    <location>
        <begin position="420"/>
        <end position="442"/>
    </location>
</feature>
<dbReference type="GO" id="GO:0005856">
    <property type="term" value="C:cytoskeleton"/>
    <property type="evidence" value="ECO:0007669"/>
    <property type="project" value="UniProtKB-SubCell"/>
</dbReference>
<keyword evidence="2" id="KW-0963">Cytoplasm</keyword>
<keyword evidence="3" id="KW-0132">Cell division</keyword>
<evidence type="ECO:0000259" key="10">
    <source>
        <dbReference type="PROSITE" id="PS51719"/>
    </source>
</evidence>
<accession>A0AAQ4NQC9</accession>
<keyword evidence="5 8" id="KW-0342">GTP-binding</keyword>
<comment type="subcellular location">
    <subcellularLocation>
        <location evidence="1">Cytoplasm</location>
        <location evidence="1">Cytoskeleton</location>
    </subcellularLocation>
</comment>
<evidence type="ECO:0000256" key="1">
    <source>
        <dbReference type="ARBA" id="ARBA00004245"/>
    </source>
</evidence>
<evidence type="ECO:0000313" key="12">
    <source>
        <dbReference type="Proteomes" id="UP000007635"/>
    </source>
</evidence>
<evidence type="ECO:0000256" key="6">
    <source>
        <dbReference type="ARBA" id="ARBA00023212"/>
    </source>
</evidence>
<dbReference type="CDD" id="cd01850">
    <property type="entry name" value="CDC_Septin"/>
    <property type="match status" value="1"/>
</dbReference>
<feature type="region of interest" description="Disordered" evidence="9">
    <location>
        <begin position="57"/>
        <end position="206"/>
    </location>
</feature>
<proteinExistence type="inferred from homology"/>
<keyword evidence="6" id="KW-0206">Cytoskeleton</keyword>
<feature type="compositionally biased region" description="Low complexity" evidence="9">
    <location>
        <begin position="340"/>
        <end position="350"/>
    </location>
</feature>
<evidence type="ECO:0000256" key="5">
    <source>
        <dbReference type="ARBA" id="ARBA00023134"/>
    </source>
</evidence>
<organism evidence="11 12">
    <name type="scientific">Gasterosteus aculeatus aculeatus</name>
    <name type="common">three-spined stickleback</name>
    <dbReference type="NCBI Taxonomy" id="481459"/>
    <lineage>
        <taxon>Eukaryota</taxon>
        <taxon>Metazoa</taxon>
        <taxon>Chordata</taxon>
        <taxon>Craniata</taxon>
        <taxon>Vertebrata</taxon>
        <taxon>Euteleostomi</taxon>
        <taxon>Actinopterygii</taxon>
        <taxon>Neopterygii</taxon>
        <taxon>Teleostei</taxon>
        <taxon>Neoteleostei</taxon>
        <taxon>Acanthomorphata</taxon>
        <taxon>Eupercaria</taxon>
        <taxon>Perciformes</taxon>
        <taxon>Cottioidei</taxon>
        <taxon>Gasterosteales</taxon>
        <taxon>Gasterosteidae</taxon>
        <taxon>Gasterosteus</taxon>
    </lineage>
</organism>
<feature type="compositionally biased region" description="Low complexity" evidence="9">
    <location>
        <begin position="149"/>
        <end position="164"/>
    </location>
</feature>
<feature type="compositionally biased region" description="Polar residues" evidence="9">
    <location>
        <begin position="104"/>
        <end position="141"/>
    </location>
</feature>
<evidence type="ECO:0000256" key="7">
    <source>
        <dbReference type="ARBA" id="ARBA00023306"/>
    </source>
</evidence>
<dbReference type="GO" id="GO:0005525">
    <property type="term" value="F:GTP binding"/>
    <property type="evidence" value="ECO:0007669"/>
    <property type="project" value="UniProtKB-KW"/>
</dbReference>
<dbReference type="InterPro" id="IPR016491">
    <property type="entry name" value="Septin"/>
</dbReference>
<dbReference type="Pfam" id="PF00735">
    <property type="entry name" value="Septin"/>
    <property type="match status" value="1"/>
</dbReference>
<dbReference type="GO" id="GO:0051301">
    <property type="term" value="P:cell division"/>
    <property type="evidence" value="ECO:0007669"/>
    <property type="project" value="UniProtKB-KW"/>
</dbReference>
<dbReference type="Gene3D" id="3.40.50.300">
    <property type="entry name" value="P-loop containing nucleotide triphosphate hydrolases"/>
    <property type="match status" value="1"/>
</dbReference>
<feature type="domain" description="Septin-type G" evidence="10">
    <location>
        <begin position="524"/>
        <end position="796"/>
    </location>
</feature>
<reference evidence="11 12" key="1">
    <citation type="journal article" date="2021" name="G3 (Bethesda)">
        <title>Improved contiguity of the threespine stickleback genome using long-read sequencing.</title>
        <authorList>
            <person name="Nath S."/>
            <person name="Shaw D.E."/>
            <person name="White M.A."/>
        </authorList>
    </citation>
    <scope>NUCLEOTIDE SEQUENCE [LARGE SCALE GENOMIC DNA]</scope>
    <source>
        <strain evidence="11 12">Lake Benthic</strain>
    </source>
</reference>
<feature type="compositionally biased region" description="Low complexity" evidence="9">
    <location>
        <begin position="374"/>
        <end position="390"/>
    </location>
</feature>
<reference evidence="11" key="2">
    <citation type="submission" date="2025-08" db="UniProtKB">
        <authorList>
            <consortium name="Ensembl"/>
        </authorList>
    </citation>
    <scope>IDENTIFICATION</scope>
</reference>
<evidence type="ECO:0000313" key="11">
    <source>
        <dbReference type="Ensembl" id="ENSGACP00000028667.1"/>
    </source>
</evidence>
<sequence length="825" mass="89285">MSELSVSDHLEGILSDFEALKRSFDIEDVDDIPSFSTASAVSTPVSPSSAHFFLHHNKGSEELGGGGHSPSVAYNNNNNGSLGPPAHHRGGGSIPSPVLKSRAVISSRSFNRGTMNKSASQNNGSAVSRAASFQSRSNPSGYSILCGPGSDNDSLHSSTSSLEYSGGGGSALPSTKLGAYFSPPLRGEYHRTQPQVPQQPRQGGANLGNNPHLKKFSYHSSVFHSEMDQGPGMILGVPERCGENHGSITSLDLQSCDGGGGMVGMQNVENGGWMSPGLGHTNANWNSCLNNASGFGEEGYSGSKKHYQPVETRVLKTPQPKTKEPSRLNKFPLDLDSLVSSTTTTSPTKTQGGFLSPNTPKPPPRSTGGLQHHTSSPSASTSPSASLSSLDGASDTPPLSLHHPFFPVSPRSVPQLEGSIPSSEICSQGPLSPAESPQQKSLSGPKVAEVVPFLPPSSPFSPRAIWSVADSQGDGRDSVGSILQRIASFSQHAVTDTTPAALTQAPTVQSNGGLSSEVGCPAVTILKEGRKPQGQSGLGKSTLVNTLFKSKVSRKSCTPNYEEKISKTVKLHSVSHVIEEKGVKMKLTVIDTPGFGDQINNDNCWDPIVKHINEQYEKYLREEININRKRRIPDSRVHCCIYFLPATGHRLRPIDVEFMKRLGKIVSIVPVIAKADTLTIEERHEFKERIREDLTVNGIDVYPQREYDEDPEERVLNDRIRESLPFAVVGTDKEHQVNGNKVLGRKTKWGIIEVENVAHCEFANLRDLLIRSHLQDLKDVTHDVHYETYRVRRLNESNVDFSDLSRSARPLENGCADKCESDSHL</sequence>
<feature type="region of interest" description="Disordered" evidence="9">
    <location>
        <begin position="297"/>
        <end position="446"/>
    </location>
</feature>
<dbReference type="InterPro" id="IPR027417">
    <property type="entry name" value="P-loop_NTPase"/>
</dbReference>
<dbReference type="GeneTree" id="ENSGT00940000158310"/>
<comment type="similarity">
    <text evidence="8">Belongs to the TRAFAC class TrmE-Era-EngA-EngB-Septin-like GTPase superfamily. Septin GTPase family.</text>
</comment>
<reference evidence="11" key="3">
    <citation type="submission" date="2025-09" db="UniProtKB">
        <authorList>
            <consortium name="Ensembl"/>
        </authorList>
    </citation>
    <scope>IDENTIFICATION</scope>
</reference>
<feature type="compositionally biased region" description="Polar residues" evidence="9">
    <location>
        <begin position="72"/>
        <end position="81"/>
    </location>
</feature>
<protein>
    <recommendedName>
        <fullName evidence="10">Septin-type G domain-containing protein</fullName>
    </recommendedName>
</protein>
<dbReference type="PANTHER" id="PTHR18884">
    <property type="entry name" value="SEPTIN"/>
    <property type="match status" value="1"/>
</dbReference>
<dbReference type="SUPFAM" id="SSF52540">
    <property type="entry name" value="P-loop containing nucleoside triphosphate hydrolases"/>
    <property type="match status" value="1"/>
</dbReference>
<keyword evidence="7" id="KW-0131">Cell cycle</keyword>